<feature type="domain" description="Calcineurin-like phosphoesterase" evidence="2">
    <location>
        <begin position="85"/>
        <end position="180"/>
    </location>
</feature>
<dbReference type="InterPro" id="IPR004843">
    <property type="entry name" value="Calcineurin-like_PHP"/>
</dbReference>
<dbReference type="GO" id="GO:0008758">
    <property type="term" value="F:UDP-2,3-diacylglucosamine hydrolase activity"/>
    <property type="evidence" value="ECO:0007669"/>
    <property type="project" value="TreeGrafter"/>
</dbReference>
<dbReference type="InterPro" id="IPR051158">
    <property type="entry name" value="Metallophosphoesterase_sf"/>
</dbReference>
<feature type="chain" id="PRO_5039607406" evidence="1">
    <location>
        <begin position="21"/>
        <end position="423"/>
    </location>
</feature>
<keyword evidence="1" id="KW-0732">Signal</keyword>
<evidence type="ECO:0000313" key="4">
    <source>
        <dbReference type="Proteomes" id="UP000578252"/>
    </source>
</evidence>
<dbReference type="Pfam" id="PF00149">
    <property type="entry name" value="Metallophos"/>
    <property type="match status" value="1"/>
</dbReference>
<dbReference type="GO" id="GO:0016020">
    <property type="term" value="C:membrane"/>
    <property type="evidence" value="ECO:0007669"/>
    <property type="project" value="GOC"/>
</dbReference>
<dbReference type="SUPFAM" id="SSF56300">
    <property type="entry name" value="Metallo-dependent phosphatases"/>
    <property type="match status" value="1"/>
</dbReference>
<dbReference type="Proteomes" id="UP000578252">
    <property type="component" value="Unassembled WGS sequence"/>
</dbReference>
<dbReference type="InterPro" id="IPR029052">
    <property type="entry name" value="Metallo-depent_PP-like"/>
</dbReference>
<gene>
    <name evidence="3" type="ORF">HHJ78_00570</name>
</gene>
<dbReference type="EMBL" id="JABCUR010000001">
    <property type="protein sequence ID" value="NMW64068.1"/>
    <property type="molecule type" value="Genomic_DNA"/>
</dbReference>
<name>A0A7Y0Y357_9ACTO</name>
<organism evidence="3 4">
    <name type="scientific">Mobiluncus mulieris</name>
    <dbReference type="NCBI Taxonomy" id="2052"/>
    <lineage>
        <taxon>Bacteria</taxon>
        <taxon>Bacillati</taxon>
        <taxon>Actinomycetota</taxon>
        <taxon>Actinomycetes</taxon>
        <taxon>Actinomycetales</taxon>
        <taxon>Actinomycetaceae</taxon>
        <taxon>Mobiluncus</taxon>
    </lineage>
</organism>
<dbReference type="PANTHER" id="PTHR31302:SF20">
    <property type="entry name" value="CONSERVED PROTEIN"/>
    <property type="match status" value="1"/>
</dbReference>
<dbReference type="AlphaFoldDB" id="A0A7Y0Y357"/>
<evidence type="ECO:0000259" key="2">
    <source>
        <dbReference type="Pfam" id="PF00149"/>
    </source>
</evidence>
<proteinExistence type="predicted"/>
<evidence type="ECO:0000256" key="1">
    <source>
        <dbReference type="SAM" id="SignalP"/>
    </source>
</evidence>
<reference evidence="3 4" key="1">
    <citation type="submission" date="2020-04" db="EMBL/GenBank/DDBJ databases">
        <title>Antimicrobial susceptibility and clonality of vaginal-derived multi-drug resistant Mobiluncus isolates in China.</title>
        <authorList>
            <person name="Zhang X."/>
        </authorList>
    </citation>
    <scope>NUCLEOTIDE SEQUENCE [LARGE SCALE GENOMIC DNA]</scope>
    <source>
        <strain evidence="3 4">13</strain>
    </source>
</reference>
<accession>A0A7Y0Y357</accession>
<dbReference type="Gene3D" id="3.60.21.10">
    <property type="match status" value="1"/>
</dbReference>
<comment type="caution">
    <text evidence="3">The sequence shown here is derived from an EMBL/GenBank/DDBJ whole genome shotgun (WGS) entry which is preliminary data.</text>
</comment>
<dbReference type="GO" id="GO:0009245">
    <property type="term" value="P:lipid A biosynthetic process"/>
    <property type="evidence" value="ECO:0007669"/>
    <property type="project" value="TreeGrafter"/>
</dbReference>
<sequence length="423" mass="43969">MALGQWVALGGIAAGTAAWAAERASHDYQLVRFQVPARVCGLRLMNSAQTSAFPSPNPTHDAVDGGTVATGTAATESTPGAVPPLRILHLSDTHLYRGREDLTAWLRRLATRAGQDFDFVVLTGDMLATSFGDAHLATRAFAPLVASGVPGAYVFGAHDYYANRAGNPLGYLVKGVAGRLAGWRGAGRCFAAAGSTGSAGSARAGMWSGARRVSRRVSRSERTGSQGDSGDFGRVFRDFLADSLWVDVNNRQTEVSAAGCRVALAGVDDPHIGRDVFPGFPGAGAAGGVSLRTDSLGAIGNSSAGREGESPGNRARLRIGLAHAPYARVLDAFEAAGADVVFCGHTHGGQVCWPGGRALVTNCDLGSRFASGVFSWVDGQPSRVIEPGAMRVSVSPGLGTSPFTPWRVFCPPAAFLVECGRNQ</sequence>
<protein>
    <submittedName>
        <fullName evidence="3">Metallophosphoesterase</fullName>
    </submittedName>
</protein>
<feature type="signal peptide" evidence="1">
    <location>
        <begin position="1"/>
        <end position="20"/>
    </location>
</feature>
<evidence type="ECO:0000313" key="3">
    <source>
        <dbReference type="EMBL" id="NMW64068.1"/>
    </source>
</evidence>
<dbReference type="PANTHER" id="PTHR31302">
    <property type="entry name" value="TRANSMEMBRANE PROTEIN WITH METALLOPHOSPHOESTERASE DOMAIN-RELATED"/>
    <property type="match status" value="1"/>
</dbReference>
<dbReference type="RefSeq" id="WP_169769535.1">
    <property type="nucleotide sequence ID" value="NZ_JABCUR010000001.1"/>
</dbReference>